<evidence type="ECO:0000313" key="3">
    <source>
        <dbReference type="Proteomes" id="UP001564760"/>
    </source>
</evidence>
<accession>A0ABV4CB56</accession>
<dbReference type="CDD" id="cd02042">
    <property type="entry name" value="ParAB_family"/>
    <property type="match status" value="1"/>
</dbReference>
<keyword evidence="3" id="KW-1185">Reference proteome</keyword>
<dbReference type="PANTHER" id="PTHR13696:SF99">
    <property type="entry name" value="COBYRINIC ACID AC-DIAMIDE SYNTHASE"/>
    <property type="match status" value="1"/>
</dbReference>
<evidence type="ECO:0000313" key="2">
    <source>
        <dbReference type="EMBL" id="MEY8019162.1"/>
    </source>
</evidence>
<dbReference type="RefSeq" id="WP_369742186.1">
    <property type="nucleotide sequence ID" value="NZ_JBGEDP010000003.1"/>
</dbReference>
<dbReference type="InterPro" id="IPR050678">
    <property type="entry name" value="DNA_Partitioning_ATPase"/>
</dbReference>
<dbReference type="PANTHER" id="PTHR13696">
    <property type="entry name" value="P-LOOP CONTAINING NUCLEOSIDE TRIPHOSPHATE HYDROLASE"/>
    <property type="match status" value="1"/>
</dbReference>
<protein>
    <submittedName>
        <fullName evidence="2">ParA family protein</fullName>
    </submittedName>
</protein>
<dbReference type="Gene3D" id="3.40.50.300">
    <property type="entry name" value="P-loop containing nucleotide triphosphate hydrolases"/>
    <property type="match status" value="1"/>
</dbReference>
<sequence length="307" mass="32735">MPTSPASTASPRPNQTIYAVANVAGSCGKTTTAVNLAIALAAQGVRVRIIDLDPQANGSTQLGYPGRTADVTIADVLREQVSIDDAERPARVRVEIDYNTGKPIYSDDPASLIANLTIVPAVRSTLDQVTIELNSAGLEGIMRLRDALENATPADVTLIDSPGTMSVLVTNALIATTIEQKPPPGSWGVITCTKPAGKEAEGIQELVKQLSILKRRVQLDVPLLAIVPCAVPERGLVYQDQLGYLKDGFGELVTPIVRRSAIVDEAYSDYLPVSLVGYRAKPIISDYSEVLAHLQKQGLFRPTAVNA</sequence>
<feature type="domain" description="AAA" evidence="1">
    <location>
        <begin position="17"/>
        <end position="176"/>
    </location>
</feature>
<dbReference type="SUPFAM" id="SSF52540">
    <property type="entry name" value="P-loop containing nucleoside triphosphate hydrolases"/>
    <property type="match status" value="1"/>
</dbReference>
<dbReference type="Pfam" id="PF13614">
    <property type="entry name" value="AAA_31"/>
    <property type="match status" value="1"/>
</dbReference>
<dbReference type="EMBL" id="JBGEDP010000003">
    <property type="protein sequence ID" value="MEY8019162.1"/>
    <property type="molecule type" value="Genomic_DNA"/>
</dbReference>
<reference evidence="2 3" key="1">
    <citation type="submission" date="2024-08" db="EMBL/GenBank/DDBJ databases">
        <title>Mycobacterium servetensis sp. nov., a novel rapid-growing mycobacterial species recovered from a human patient in Zaragoza, Spain.</title>
        <authorList>
            <person name="Tristancho-Baro A.I."/>
            <person name="Buenestado-Serrano S."/>
            <person name="Garcia De Viedma D."/>
            <person name="Milagro-Beamonte A."/>
            <person name="Burillo N."/>
            <person name="Sanz S."/>
            <person name="Lopez-Calleja A.I."/>
            <person name="Penas-Utrilla D."/>
            <person name="Guardingo M."/>
            <person name="Garcia M.J."/>
            <person name="Vinuelas-Bayon J."/>
        </authorList>
    </citation>
    <scope>NUCLEOTIDE SEQUENCE [LARGE SCALE GENOMIC DNA]</scope>
    <source>
        <strain evidence="3">HUMS_12744610</strain>
    </source>
</reference>
<dbReference type="Proteomes" id="UP001564760">
    <property type="component" value="Unassembled WGS sequence"/>
</dbReference>
<dbReference type="InterPro" id="IPR027417">
    <property type="entry name" value="P-loop_NTPase"/>
</dbReference>
<evidence type="ECO:0000259" key="1">
    <source>
        <dbReference type="Pfam" id="PF13614"/>
    </source>
</evidence>
<gene>
    <name evidence="2" type="ORF">AB8998_31445</name>
</gene>
<comment type="caution">
    <text evidence="2">The sequence shown here is derived from an EMBL/GenBank/DDBJ whole genome shotgun (WGS) entry which is preliminary data.</text>
</comment>
<proteinExistence type="predicted"/>
<name>A0ABV4CB56_9MYCO</name>
<organism evidence="2 3">
    <name type="scientific">Mycobacterium servetii</name>
    <dbReference type="NCBI Taxonomy" id="3237418"/>
    <lineage>
        <taxon>Bacteria</taxon>
        <taxon>Bacillati</taxon>
        <taxon>Actinomycetota</taxon>
        <taxon>Actinomycetes</taxon>
        <taxon>Mycobacteriales</taxon>
        <taxon>Mycobacteriaceae</taxon>
        <taxon>Mycobacterium</taxon>
    </lineage>
</organism>
<dbReference type="InterPro" id="IPR025669">
    <property type="entry name" value="AAA_dom"/>
</dbReference>